<dbReference type="RefSeq" id="XP_024727904.1">
    <property type="nucleotide sequence ID" value="XM_024871161.1"/>
</dbReference>
<dbReference type="EMBL" id="KZ613912">
    <property type="protein sequence ID" value="PMD51000.1"/>
    <property type="molecule type" value="Genomic_DNA"/>
</dbReference>
<evidence type="ECO:0000313" key="2">
    <source>
        <dbReference type="EMBL" id="PMD51000.1"/>
    </source>
</evidence>
<dbReference type="Proteomes" id="UP000235371">
    <property type="component" value="Unassembled WGS sequence"/>
</dbReference>
<feature type="compositionally biased region" description="Basic and acidic residues" evidence="1">
    <location>
        <begin position="182"/>
        <end position="194"/>
    </location>
</feature>
<reference evidence="2 3" key="1">
    <citation type="submission" date="2016-04" db="EMBL/GenBank/DDBJ databases">
        <title>A degradative enzymes factory behind the ericoid mycorrhizal symbiosis.</title>
        <authorList>
            <consortium name="DOE Joint Genome Institute"/>
            <person name="Martino E."/>
            <person name="Morin E."/>
            <person name="Grelet G."/>
            <person name="Kuo A."/>
            <person name="Kohler A."/>
            <person name="Daghino S."/>
            <person name="Barry K."/>
            <person name="Choi C."/>
            <person name="Cichocki N."/>
            <person name="Clum A."/>
            <person name="Copeland A."/>
            <person name="Hainaut M."/>
            <person name="Haridas S."/>
            <person name="Labutti K."/>
            <person name="Lindquist E."/>
            <person name="Lipzen A."/>
            <person name="Khouja H.-R."/>
            <person name="Murat C."/>
            <person name="Ohm R."/>
            <person name="Olson A."/>
            <person name="Spatafora J."/>
            <person name="Veneault-Fourrey C."/>
            <person name="Henrissat B."/>
            <person name="Grigoriev I."/>
            <person name="Martin F."/>
            <person name="Perotto S."/>
        </authorList>
    </citation>
    <scope>NUCLEOTIDE SEQUENCE [LARGE SCALE GENOMIC DNA]</scope>
    <source>
        <strain evidence="2 3">E</strain>
    </source>
</reference>
<dbReference type="InParanoid" id="A0A2J6SJU0"/>
<organism evidence="2 3">
    <name type="scientific">Hyaloscypha bicolor E</name>
    <dbReference type="NCBI Taxonomy" id="1095630"/>
    <lineage>
        <taxon>Eukaryota</taxon>
        <taxon>Fungi</taxon>
        <taxon>Dikarya</taxon>
        <taxon>Ascomycota</taxon>
        <taxon>Pezizomycotina</taxon>
        <taxon>Leotiomycetes</taxon>
        <taxon>Helotiales</taxon>
        <taxon>Hyaloscyphaceae</taxon>
        <taxon>Hyaloscypha</taxon>
        <taxon>Hyaloscypha bicolor</taxon>
    </lineage>
</organism>
<feature type="compositionally biased region" description="Low complexity" evidence="1">
    <location>
        <begin position="206"/>
        <end position="215"/>
    </location>
</feature>
<evidence type="ECO:0000313" key="3">
    <source>
        <dbReference type="Proteomes" id="UP000235371"/>
    </source>
</evidence>
<name>A0A2J6SJU0_9HELO</name>
<evidence type="ECO:0000256" key="1">
    <source>
        <dbReference type="SAM" id="MobiDB-lite"/>
    </source>
</evidence>
<gene>
    <name evidence="2" type="ORF">K444DRAFT_222840</name>
</gene>
<dbReference type="GeneID" id="36579243"/>
<dbReference type="AlphaFoldDB" id="A0A2J6SJU0"/>
<protein>
    <submittedName>
        <fullName evidence="2">Uncharacterized protein</fullName>
    </submittedName>
</protein>
<keyword evidence="3" id="KW-1185">Reference proteome</keyword>
<dbReference type="OrthoDB" id="10644335at2759"/>
<sequence length="566" mass="62088">MCVFFTTFHSYSACKLREAAEDEATVNRFESIIARFLASERGGRTATKLMPHIIRERHVKQCENALNNPRLRHLEEDERICEVSSAAGTEDQNLEAMDDLFMSGDCPVCHAVEETVKRASDVVVIHRPGRVASRLRETHRAGRGPSSPTLAHDKPQPSRLQFEVKLPPDAIDSVDEPGGTVDQEKVSETVKETKQPSLANTDIAVPSSSLPPSSSDTSTEKVQRTKPMSVNITEGSFRRKTAPSTIASLSISSSVFSEQSEQSSVSDYFSGYNAEASKRTLGILELVDSPRPESPHPGEETEPAFDSDALVMPYFEGDVSGSAIQGLTESETSGGTVLYHAVHQGFKEIISGLSHTAKPDHEIIESINSVLAFKFWIEAQRSRLTVWSDEVGVKDSVLDSLRNHKPLESNKDLREMVTKYLVGIYEALILAGRNIIYGLYNLDSVKEILAMEKFFLKGTKKSLTSNLEQVDVLLDKLFLLVEPIKIFSALDNKSGPYVAVLETVGNLELGSGNPISDESADTALLPHEEITTSHVDSNLDLTGVENSLLESDELRQSGAFSQAHGE</sequence>
<feature type="region of interest" description="Disordered" evidence="1">
    <location>
        <begin position="133"/>
        <end position="225"/>
    </location>
</feature>
<accession>A0A2J6SJU0</accession>
<proteinExistence type="predicted"/>